<comment type="caution">
    <text evidence="2">The sequence shown here is derived from an EMBL/GenBank/DDBJ whole genome shotgun (WGS) entry which is preliminary data.</text>
</comment>
<keyword evidence="3" id="KW-1185">Reference proteome</keyword>
<evidence type="ECO:0000313" key="3">
    <source>
        <dbReference type="Proteomes" id="UP001469553"/>
    </source>
</evidence>
<proteinExistence type="predicted"/>
<evidence type="ECO:0000313" key="2">
    <source>
        <dbReference type="EMBL" id="MEQ2295383.1"/>
    </source>
</evidence>
<organism evidence="2 3">
    <name type="scientific">Ameca splendens</name>
    <dbReference type="NCBI Taxonomy" id="208324"/>
    <lineage>
        <taxon>Eukaryota</taxon>
        <taxon>Metazoa</taxon>
        <taxon>Chordata</taxon>
        <taxon>Craniata</taxon>
        <taxon>Vertebrata</taxon>
        <taxon>Euteleostomi</taxon>
        <taxon>Actinopterygii</taxon>
        <taxon>Neopterygii</taxon>
        <taxon>Teleostei</taxon>
        <taxon>Neoteleostei</taxon>
        <taxon>Acanthomorphata</taxon>
        <taxon>Ovalentaria</taxon>
        <taxon>Atherinomorphae</taxon>
        <taxon>Cyprinodontiformes</taxon>
        <taxon>Goodeidae</taxon>
        <taxon>Ameca</taxon>
    </lineage>
</organism>
<sequence>MQTRRQHVGCDRPEQLHSCSPSRTGFISSWNLEGSVRLFTRPECGSDPEDPVLDHSCLMSRVQVLRWLRHLIMFPPPRASSSFPEPACLRKSPTALSDLLPCASLPVHPPTSRTTIWGT</sequence>
<accession>A0ABV0YPV3</accession>
<feature type="region of interest" description="Disordered" evidence="1">
    <location>
        <begin position="1"/>
        <end position="21"/>
    </location>
</feature>
<evidence type="ECO:0000256" key="1">
    <source>
        <dbReference type="SAM" id="MobiDB-lite"/>
    </source>
</evidence>
<name>A0ABV0YPV3_9TELE</name>
<dbReference type="Proteomes" id="UP001469553">
    <property type="component" value="Unassembled WGS sequence"/>
</dbReference>
<dbReference type="EMBL" id="JAHRIP010038532">
    <property type="protein sequence ID" value="MEQ2295383.1"/>
    <property type="molecule type" value="Genomic_DNA"/>
</dbReference>
<reference evidence="2 3" key="1">
    <citation type="submission" date="2021-06" db="EMBL/GenBank/DDBJ databases">
        <authorList>
            <person name="Palmer J.M."/>
        </authorList>
    </citation>
    <scope>NUCLEOTIDE SEQUENCE [LARGE SCALE GENOMIC DNA]</scope>
    <source>
        <strain evidence="2 3">AS_MEX2019</strain>
        <tissue evidence="2">Muscle</tissue>
    </source>
</reference>
<gene>
    <name evidence="2" type="ORF">AMECASPLE_013770</name>
</gene>
<protein>
    <submittedName>
        <fullName evidence="2">Uncharacterized protein</fullName>
    </submittedName>
</protein>